<dbReference type="SUPFAM" id="SSF47473">
    <property type="entry name" value="EF-hand"/>
    <property type="match status" value="1"/>
</dbReference>
<sequence length="163" mass="19289">MAEEHHIANLDPSAFFTLHDYDSSGHWSPDEIRRTYGLDDESARDVPAEKKTNAVQEVIRIFDKDGDGHVSREEWMDGWVKEGKRLPDFGTGPGHHGDDEYEYEIHHFEKFHDENTKEEDLTHPEDIAHFRKHDEMDAQAEYQEHMDQMPIVEQNIPQKFRRY</sequence>
<dbReference type="PROSITE" id="PS00018">
    <property type="entry name" value="EF_HAND_1"/>
    <property type="match status" value="1"/>
</dbReference>
<proteinExistence type="predicted"/>
<dbReference type="Proteomes" id="UP000664534">
    <property type="component" value="Unassembled WGS sequence"/>
</dbReference>
<evidence type="ECO:0000313" key="5">
    <source>
        <dbReference type="Proteomes" id="UP000664534"/>
    </source>
</evidence>
<accession>A0A8H3J7Q0</accession>
<evidence type="ECO:0000256" key="2">
    <source>
        <dbReference type="ARBA" id="ARBA00022837"/>
    </source>
</evidence>
<dbReference type="InterPro" id="IPR011992">
    <property type="entry name" value="EF-hand-dom_pair"/>
</dbReference>
<feature type="domain" description="EF-hand" evidence="3">
    <location>
        <begin position="50"/>
        <end position="85"/>
    </location>
</feature>
<evidence type="ECO:0000259" key="3">
    <source>
        <dbReference type="PROSITE" id="PS50222"/>
    </source>
</evidence>
<dbReference type="SMART" id="SM00054">
    <property type="entry name" value="EFh"/>
    <property type="match status" value="1"/>
</dbReference>
<evidence type="ECO:0000313" key="4">
    <source>
        <dbReference type="EMBL" id="CAF9942298.1"/>
    </source>
</evidence>
<keyword evidence="5" id="KW-1185">Reference proteome</keyword>
<gene>
    <name evidence="4" type="ORF">IMSHALPRED_003463</name>
</gene>
<dbReference type="PANTHER" id="PTHR19237">
    <property type="entry name" value="NUCLEOBINDIN"/>
    <property type="match status" value="1"/>
</dbReference>
<reference evidence="4" key="1">
    <citation type="submission" date="2021-03" db="EMBL/GenBank/DDBJ databases">
        <authorList>
            <person name="Tagirdzhanova G."/>
        </authorList>
    </citation>
    <scope>NUCLEOTIDE SEQUENCE</scope>
</reference>
<dbReference type="InterPro" id="IPR040250">
    <property type="entry name" value="Nucleobindin"/>
</dbReference>
<comment type="caution">
    <text evidence="4">The sequence shown here is derived from an EMBL/GenBank/DDBJ whole genome shotgun (WGS) entry which is preliminary data.</text>
</comment>
<dbReference type="Pfam" id="PF00036">
    <property type="entry name" value="EF-hand_1"/>
    <property type="match status" value="1"/>
</dbReference>
<name>A0A8H3J7Q0_9LECA</name>
<evidence type="ECO:0000256" key="1">
    <source>
        <dbReference type="ARBA" id="ARBA00022729"/>
    </source>
</evidence>
<dbReference type="InterPro" id="IPR002048">
    <property type="entry name" value="EF_hand_dom"/>
</dbReference>
<dbReference type="GO" id="GO:0005509">
    <property type="term" value="F:calcium ion binding"/>
    <property type="evidence" value="ECO:0007669"/>
    <property type="project" value="InterPro"/>
</dbReference>
<dbReference type="InterPro" id="IPR018247">
    <property type="entry name" value="EF_Hand_1_Ca_BS"/>
</dbReference>
<dbReference type="PANTHER" id="PTHR19237:SF20">
    <property type="entry name" value="NUCLEOBINDIN 1"/>
    <property type="match status" value="1"/>
</dbReference>
<dbReference type="AlphaFoldDB" id="A0A8H3J7Q0"/>
<dbReference type="PROSITE" id="PS50222">
    <property type="entry name" value="EF_HAND_2"/>
    <property type="match status" value="1"/>
</dbReference>
<dbReference type="GO" id="GO:0005793">
    <property type="term" value="C:endoplasmic reticulum-Golgi intermediate compartment"/>
    <property type="evidence" value="ECO:0007669"/>
    <property type="project" value="TreeGrafter"/>
</dbReference>
<dbReference type="Gene3D" id="1.10.238.10">
    <property type="entry name" value="EF-hand"/>
    <property type="match status" value="1"/>
</dbReference>
<keyword evidence="2" id="KW-0106">Calcium</keyword>
<keyword evidence="1" id="KW-0732">Signal</keyword>
<dbReference type="OrthoDB" id="289247at2759"/>
<protein>
    <recommendedName>
        <fullName evidence="3">EF-hand domain-containing protein</fullName>
    </recommendedName>
</protein>
<organism evidence="4 5">
    <name type="scientific">Imshaugia aleurites</name>
    <dbReference type="NCBI Taxonomy" id="172621"/>
    <lineage>
        <taxon>Eukaryota</taxon>
        <taxon>Fungi</taxon>
        <taxon>Dikarya</taxon>
        <taxon>Ascomycota</taxon>
        <taxon>Pezizomycotina</taxon>
        <taxon>Lecanoromycetes</taxon>
        <taxon>OSLEUM clade</taxon>
        <taxon>Lecanoromycetidae</taxon>
        <taxon>Lecanorales</taxon>
        <taxon>Lecanorineae</taxon>
        <taxon>Parmeliaceae</taxon>
        <taxon>Imshaugia</taxon>
    </lineage>
</organism>
<dbReference type="EMBL" id="CAJPDT010000178">
    <property type="protein sequence ID" value="CAF9942298.1"/>
    <property type="molecule type" value="Genomic_DNA"/>
</dbReference>